<accession>A0A931WPG4</accession>
<dbReference type="InterPro" id="IPR048846">
    <property type="entry name" value="PaaX-like_central"/>
</dbReference>
<protein>
    <recommendedName>
        <fullName evidence="1">Transcriptional repressor PaaX-like central Cas2-like domain-containing protein</fullName>
    </recommendedName>
</protein>
<reference evidence="2" key="1">
    <citation type="submission" date="2020-07" db="EMBL/GenBank/DDBJ databases">
        <title>Huge and variable diversity of episymbiotic CPR bacteria and DPANN archaea in groundwater ecosystems.</title>
        <authorList>
            <person name="He C.Y."/>
            <person name="Keren R."/>
            <person name="Whittaker M."/>
            <person name="Farag I.F."/>
            <person name="Doudna J."/>
            <person name="Cate J.H.D."/>
            <person name="Banfield J.F."/>
        </authorList>
    </citation>
    <scope>NUCLEOTIDE SEQUENCE</scope>
    <source>
        <strain evidence="2">NC_groundwater_193_Ag_S-0.1um_51_7</strain>
    </source>
</reference>
<name>A0A931WPG4_9BACT</name>
<dbReference type="Proteomes" id="UP000724148">
    <property type="component" value="Unassembled WGS sequence"/>
</dbReference>
<dbReference type="EMBL" id="JACOZA010000029">
    <property type="protein sequence ID" value="MBI2096746.1"/>
    <property type="molecule type" value="Genomic_DNA"/>
</dbReference>
<feature type="domain" description="Transcriptional repressor PaaX-like central Cas2-like" evidence="1">
    <location>
        <begin position="100"/>
        <end position="177"/>
    </location>
</feature>
<dbReference type="Pfam" id="PF20803">
    <property type="entry name" value="PaaX_M"/>
    <property type="match status" value="1"/>
</dbReference>
<proteinExistence type="predicted"/>
<gene>
    <name evidence="2" type="ORF">HYT40_01140</name>
</gene>
<comment type="caution">
    <text evidence="2">The sequence shown here is derived from an EMBL/GenBank/DDBJ whole genome shotgun (WGS) entry which is preliminary data.</text>
</comment>
<dbReference type="AlphaFoldDB" id="A0A931WPG4"/>
<evidence type="ECO:0000313" key="2">
    <source>
        <dbReference type="EMBL" id="MBI2096746.1"/>
    </source>
</evidence>
<sequence>MPRLPEYAKAILAVLLEAGELAVAIGVSGTSSRRLAKLLHRPLATRQSHYRLRKQILFLRDENLVRSTVANSLIHLTLTNRGKHLAHKNRLHTLKLPRASRWDHKWRIIAFDIPESKRSGRDALRENIKRLGAVQIQKSLWVWPYNCREEIDFIAGLFGVQSYVHHILAESITAEKSLRKVFNLSQHIF</sequence>
<organism evidence="2 3">
    <name type="scientific">Candidatus Sungiibacteriota bacterium</name>
    <dbReference type="NCBI Taxonomy" id="2750080"/>
    <lineage>
        <taxon>Bacteria</taxon>
        <taxon>Candidatus Sungiibacteriota</taxon>
    </lineage>
</organism>
<evidence type="ECO:0000259" key="1">
    <source>
        <dbReference type="Pfam" id="PF20803"/>
    </source>
</evidence>
<evidence type="ECO:0000313" key="3">
    <source>
        <dbReference type="Proteomes" id="UP000724148"/>
    </source>
</evidence>
<dbReference type="Gene3D" id="3.30.70.2650">
    <property type="match status" value="1"/>
</dbReference>